<keyword evidence="1 3" id="KW-0732">Signal</keyword>
<dbReference type="GO" id="GO:0007156">
    <property type="term" value="P:homophilic cell adhesion via plasma membrane adhesion molecules"/>
    <property type="evidence" value="ECO:0007669"/>
    <property type="project" value="InterPro"/>
</dbReference>
<dbReference type="InterPro" id="IPR006644">
    <property type="entry name" value="Cadg"/>
</dbReference>
<dbReference type="Pfam" id="PF05345">
    <property type="entry name" value="He_PIG"/>
    <property type="match status" value="3"/>
</dbReference>
<organism evidence="5 6">
    <name type="scientific">Agaribacter marinus</name>
    <dbReference type="NCBI Taxonomy" id="1431249"/>
    <lineage>
        <taxon>Bacteria</taxon>
        <taxon>Pseudomonadati</taxon>
        <taxon>Pseudomonadota</taxon>
        <taxon>Gammaproteobacteria</taxon>
        <taxon>Alteromonadales</taxon>
        <taxon>Alteromonadaceae</taxon>
        <taxon>Agaribacter</taxon>
    </lineage>
</organism>
<feature type="chain" id="PRO_5041458001" description="Cadherin domain-containing protein" evidence="3">
    <location>
        <begin position="25"/>
        <end position="1942"/>
    </location>
</feature>
<dbReference type="RefSeq" id="WP_284218401.1">
    <property type="nucleotide sequence ID" value="NZ_BSOT01000007.1"/>
</dbReference>
<feature type="transmembrane region" description="Helical" evidence="2">
    <location>
        <begin position="1915"/>
        <end position="1934"/>
    </location>
</feature>
<dbReference type="NCBIfam" id="NF012211">
    <property type="entry name" value="tand_rpt_95"/>
    <property type="match status" value="2"/>
</dbReference>
<dbReference type="PANTHER" id="PTHR44103:SF1">
    <property type="entry name" value="PROPROTEIN CONVERTASE P"/>
    <property type="match status" value="1"/>
</dbReference>
<evidence type="ECO:0000256" key="3">
    <source>
        <dbReference type="SAM" id="SignalP"/>
    </source>
</evidence>
<dbReference type="InterPro" id="IPR013783">
    <property type="entry name" value="Ig-like_fold"/>
</dbReference>
<comment type="caution">
    <text evidence="5">The sequence shown here is derived from an EMBL/GenBank/DDBJ whole genome shotgun (WGS) entry which is preliminary data.</text>
</comment>
<gene>
    <name evidence="5" type="ORF">GCM10007852_29480</name>
</gene>
<dbReference type="SUPFAM" id="SSF49313">
    <property type="entry name" value="Cadherin-like"/>
    <property type="match status" value="5"/>
</dbReference>
<evidence type="ECO:0000256" key="1">
    <source>
        <dbReference type="ARBA" id="ARBA00022729"/>
    </source>
</evidence>
<dbReference type="SMART" id="SM00736">
    <property type="entry name" value="CADG"/>
    <property type="match status" value="3"/>
</dbReference>
<feature type="signal peptide" evidence="3">
    <location>
        <begin position="1"/>
        <end position="24"/>
    </location>
</feature>
<dbReference type="Gene3D" id="2.60.40.10">
    <property type="entry name" value="Immunoglobulins"/>
    <property type="match status" value="3"/>
</dbReference>
<feature type="domain" description="Cadherin" evidence="4">
    <location>
        <begin position="669"/>
        <end position="798"/>
    </location>
</feature>
<reference evidence="5" key="2">
    <citation type="submission" date="2023-01" db="EMBL/GenBank/DDBJ databases">
        <title>Draft genome sequence of Agaribacter marinus strain NBRC 110023.</title>
        <authorList>
            <person name="Sun Q."/>
            <person name="Mori K."/>
        </authorList>
    </citation>
    <scope>NUCLEOTIDE SEQUENCE</scope>
    <source>
        <strain evidence="5">NBRC 110023</strain>
    </source>
</reference>
<dbReference type="InterPro" id="IPR013517">
    <property type="entry name" value="FG-GAP"/>
</dbReference>
<dbReference type="PROSITE" id="PS50268">
    <property type="entry name" value="CADHERIN_2"/>
    <property type="match status" value="2"/>
</dbReference>
<keyword evidence="2" id="KW-0472">Membrane</keyword>
<dbReference type="Gene3D" id="2.60.40.2810">
    <property type="match status" value="2"/>
</dbReference>
<protein>
    <recommendedName>
        <fullName evidence="4">Cadherin domain-containing protein</fullName>
    </recommendedName>
</protein>
<keyword evidence="2" id="KW-1133">Transmembrane helix</keyword>
<dbReference type="CDD" id="cd11304">
    <property type="entry name" value="Cadherin_repeat"/>
    <property type="match status" value="2"/>
</dbReference>
<feature type="domain" description="Cadherin" evidence="4">
    <location>
        <begin position="45"/>
        <end position="130"/>
    </location>
</feature>
<dbReference type="Pfam" id="PF17963">
    <property type="entry name" value="Big_9"/>
    <property type="match status" value="4"/>
</dbReference>
<reference evidence="5" key="1">
    <citation type="journal article" date="2014" name="Int. J. Syst. Evol. Microbiol.">
        <title>Complete genome sequence of Corynebacterium casei LMG S-19264T (=DSM 44701T), isolated from a smear-ripened cheese.</title>
        <authorList>
            <consortium name="US DOE Joint Genome Institute (JGI-PGF)"/>
            <person name="Walter F."/>
            <person name="Albersmeier A."/>
            <person name="Kalinowski J."/>
            <person name="Ruckert C."/>
        </authorList>
    </citation>
    <scope>NUCLEOTIDE SEQUENCE</scope>
    <source>
        <strain evidence="5">NBRC 110023</strain>
    </source>
</reference>
<dbReference type="SUPFAM" id="SSF69318">
    <property type="entry name" value="Integrin alpha N-terminal domain"/>
    <property type="match status" value="2"/>
</dbReference>
<evidence type="ECO:0000313" key="5">
    <source>
        <dbReference type="EMBL" id="GLR72040.1"/>
    </source>
</evidence>
<dbReference type="Gene3D" id="2.60.40.2030">
    <property type="match status" value="1"/>
</dbReference>
<sequence length="1942" mass="208700">MKYLLFIKFILLSALGLYSVFASAAVPLFSDATPMVNVFENTVYVADIVATDADSNAITYSISGGDDQSLFSIDVNTGSLRFNSSQDFETPLDNDSNNDYLVEVTATNVDGFAIANVTASIVDDVTPPSFENSMPRIDSFDATSITFNLDLDESASVYSVALSMGSGAPSVAQLVAGLDRNNTPAINNNVLLSNTTFTGQLTISGLSTSLGSRYDVYLAAEDLEGNQQVSWVSFGLQDIDTDGDGTRDTAEIDADNDGVPDTNEGLDGTNSLSEFSFLDDDNDGVPNFFELMTPAQYVDVNGDPLDSDSDGTIDYIEAYPGKPDIPYFLNFNPTFTAVNITSSAIGAAGVFVADVDADGDMDVLSASAGDNTIAWYENTSLVFSQHVVANTMLGVRSIVARDFDGNLSIDMASARSAENQISWHKQEGDGSFTNVTFFGGANNAQDVFGADIDGNGHMDILSASEGNDLLRWHPNNGIETFGIISIDDVSDGARSIFAADIDSDGDIDIQAASAEDDTIAWYENDGIENFTKHVVTASADGARAVYAIDLDADNDVDLLSASFIDNKIAWYENNNLTFTEHTIDSNALGATHIDVIDVDGDGDLDVVAANYNEDSIVWYQNVDLSFSRRVIDSAALGILSVHYGDLDDDGDLDLLSASESDNAIDWYENTPTLNVNVLEGSTSALTIAANDHDGQDITYAITGGPDASDFGINATSGDISFNVVTDHSNPVDSDVDNIYELEVQAMSVDGSVFGELFITVDENVAPVISGSPDTSVSEDTQYSFTPTATDANSTSLTFSINNLPGWMTFDSTTGMLSGTPSNNDVGAYSNVIISVSDGVFTDSLASFTVTVENVNDSPGIIGSPDLTIDEDILYHFTPTALDIDSNDLSFSIVNKPSWANFSHDTGTLSGTPTNDDVGRFENIVISVSDGALSSQLESFTITVTNINDAPVISGMPPLSVEEDSPYTFVPNASDQDSFELTYSIDNMPSWALFDVSTGILSGTPTNDDVGITSDIVISVSDGASSDRLPPFNLEVVNVNDAPVVSDIVVSLSKDDLTNSPAFETSALASDEDNDALEILIVSQPLYGIASVNGSLISYQSTRQSNTATVDEDSFTYKANDGNLDSNVATVKLTFLSSNNRAPIAQDDQLVLPANDVNRYVLDVISNDRDPDIGDTIAIVKASTQIGLVSIVGNMLSIDIPEGFVGEVDLLYTIADSFGLENDAYVRLRISNDMIDMGPVLKVPEDIVVNASGLLTPVDFGIATAFERQSDLQIPISVAGDTGIFVPGKHSVVWQATDSQGNTLSQRQDITVLPMISFGLDQIVEEGEIATVEVFLNGVSPSYPVIVEYDVSGTASSGDDFIMPSGEVHIEEGLSAQIEIQTVDDVLVDDLENIVLTLSDKHNLGENKQAVITVVERDVPYIVKLSAIQSGELRTLASRNDGQVIVKASSQRATYKENLIYQWNIEDILSKTTSQNFIEFLPRDLTDGVYQVSVNVFDHTQIQPLVAQDRMFLKIAENLDVLSDQDSDLDGEIDRREGYVDNHRNGIPKYLDAHNQCNVMSTNIQNSQRFLIEGNMGICIGLGKTALQNNQFVPEVTSLLKPSASSGYKLVGGIFDWVATGIPTNIDTYQIVLPQLVPIPSDATYRKYINSEWLEFTQNANEFLSSAKGEEGVCPPPGDDDYIEGLIPGYWCVQLNIADGGPNDMDGQRDGILVDPGGIAVRASDNILPIAIDDIASIRLNVAVDIDVLENDTDANNDELRVLRASSTFSILEIIEDRTIRYFPKLDFVGTDIVKYVISDGNGGISNAEVEVTVAPNQHPHAVNDQLQVDQSQFEIDGGVDIQVLSNDSDPDGDRLSVLNASADFGDVFIRNNTSLYFTAMKGFSGEVEIHYTVGDGMGGEASATVSILIVKSRRGGAYSIYWGVIMLIAFLLRLRPNQAKRQ</sequence>
<dbReference type="Proteomes" id="UP001156601">
    <property type="component" value="Unassembled WGS sequence"/>
</dbReference>
<dbReference type="InterPro" id="IPR038081">
    <property type="entry name" value="CalX-like_sf"/>
</dbReference>
<evidence type="ECO:0000313" key="6">
    <source>
        <dbReference type="Proteomes" id="UP001156601"/>
    </source>
</evidence>
<dbReference type="SUPFAM" id="SSF141072">
    <property type="entry name" value="CalX-like"/>
    <property type="match status" value="1"/>
</dbReference>
<evidence type="ECO:0000256" key="2">
    <source>
        <dbReference type="SAM" id="Phobius"/>
    </source>
</evidence>
<dbReference type="InterPro" id="IPR002126">
    <property type="entry name" value="Cadherin-like_dom"/>
</dbReference>
<dbReference type="InterPro" id="IPR015919">
    <property type="entry name" value="Cadherin-like_sf"/>
</dbReference>
<dbReference type="InterPro" id="IPR028994">
    <property type="entry name" value="Integrin_alpha_N"/>
</dbReference>
<accession>A0AA37T5Q4</accession>
<dbReference type="EMBL" id="BSOT01000007">
    <property type="protein sequence ID" value="GLR72040.1"/>
    <property type="molecule type" value="Genomic_DNA"/>
</dbReference>
<dbReference type="GO" id="GO:0016020">
    <property type="term" value="C:membrane"/>
    <property type="evidence" value="ECO:0007669"/>
    <property type="project" value="InterPro"/>
</dbReference>
<dbReference type="Gene3D" id="2.60.40.60">
    <property type="entry name" value="Cadherins"/>
    <property type="match status" value="2"/>
</dbReference>
<dbReference type="SMART" id="SM00112">
    <property type="entry name" value="CA"/>
    <property type="match status" value="4"/>
</dbReference>
<dbReference type="GO" id="GO:0005509">
    <property type="term" value="F:calcium ion binding"/>
    <property type="evidence" value="ECO:0007669"/>
    <property type="project" value="InterPro"/>
</dbReference>
<keyword evidence="2" id="KW-0812">Transmembrane</keyword>
<keyword evidence="6" id="KW-1185">Reference proteome</keyword>
<dbReference type="PANTHER" id="PTHR44103">
    <property type="entry name" value="PROPROTEIN CONVERTASE P"/>
    <property type="match status" value="1"/>
</dbReference>
<dbReference type="FunFam" id="2.60.40.10:FF:002543">
    <property type="match status" value="2"/>
</dbReference>
<evidence type="ECO:0000259" key="4">
    <source>
        <dbReference type="PROSITE" id="PS50268"/>
    </source>
</evidence>
<name>A0AA37T5Q4_9ALTE</name>
<dbReference type="Pfam" id="PF13517">
    <property type="entry name" value="FG-GAP_3"/>
    <property type="match status" value="3"/>
</dbReference>
<proteinExistence type="predicted"/>